<dbReference type="InterPro" id="IPR039055">
    <property type="entry name" value="MCU_fam"/>
</dbReference>
<gene>
    <name evidence="18" type="ORF">CJN711_LOCUS34007</name>
    <name evidence="19" type="ORF">MBJ925_LOCUS16851</name>
</gene>
<evidence type="ECO:0000256" key="7">
    <source>
        <dbReference type="ARBA" id="ARBA00022792"/>
    </source>
</evidence>
<proteinExistence type="inferred from homology"/>
<dbReference type="InterPro" id="IPR006769">
    <property type="entry name" value="MCU_C"/>
</dbReference>
<evidence type="ECO:0000256" key="11">
    <source>
        <dbReference type="ARBA" id="ARBA00023128"/>
    </source>
</evidence>
<dbReference type="EMBL" id="CAJNOV010016440">
    <property type="protein sequence ID" value="CAF1590666.1"/>
    <property type="molecule type" value="Genomic_DNA"/>
</dbReference>
<evidence type="ECO:0000313" key="20">
    <source>
        <dbReference type="Proteomes" id="UP000663824"/>
    </source>
</evidence>
<evidence type="ECO:0000256" key="10">
    <source>
        <dbReference type="ARBA" id="ARBA00023065"/>
    </source>
</evidence>
<keyword evidence="9 15" id="KW-1133">Transmembrane helix</keyword>
<keyword evidence="8 15" id="KW-0106">Calcium</keyword>
<accession>A0A816RB85</accession>
<evidence type="ECO:0000256" key="9">
    <source>
        <dbReference type="ARBA" id="ARBA00022989"/>
    </source>
</evidence>
<dbReference type="PANTHER" id="PTHR13462:SF10">
    <property type="entry name" value="CALCIUM UNIPORTER PROTEIN, MITOCHONDRIAL"/>
    <property type="match status" value="1"/>
</dbReference>
<evidence type="ECO:0000256" key="16">
    <source>
        <dbReference type="SAM" id="Coils"/>
    </source>
</evidence>
<feature type="transmembrane region" description="Helical" evidence="15">
    <location>
        <begin position="206"/>
        <end position="225"/>
    </location>
</feature>
<keyword evidence="13 15" id="KW-0407">Ion channel</keyword>
<keyword evidence="16" id="KW-0175">Coiled coil</keyword>
<keyword evidence="11 15" id="KW-0496">Mitochondrion</keyword>
<comment type="caution">
    <text evidence="19">The sequence shown here is derived from an EMBL/GenBank/DDBJ whole genome shotgun (WGS) entry which is preliminary data.</text>
</comment>
<dbReference type="Pfam" id="PF04678">
    <property type="entry name" value="MCU"/>
    <property type="match status" value="1"/>
</dbReference>
<keyword evidence="6 15" id="KW-0812">Transmembrane</keyword>
<evidence type="ECO:0000259" key="17">
    <source>
        <dbReference type="Pfam" id="PF04678"/>
    </source>
</evidence>
<evidence type="ECO:0000256" key="5">
    <source>
        <dbReference type="ARBA" id="ARBA00022673"/>
    </source>
</evidence>
<dbReference type="Proteomes" id="UP000663824">
    <property type="component" value="Unassembled WGS sequence"/>
</dbReference>
<evidence type="ECO:0000313" key="18">
    <source>
        <dbReference type="EMBL" id="CAF1590666.1"/>
    </source>
</evidence>
<keyword evidence="10 15" id="KW-0406">Ion transport</keyword>
<protein>
    <recommendedName>
        <fullName evidence="15">Calcium uniporter protein</fullName>
    </recommendedName>
</protein>
<dbReference type="Proteomes" id="UP000663855">
    <property type="component" value="Unassembled WGS sequence"/>
</dbReference>
<evidence type="ECO:0000256" key="13">
    <source>
        <dbReference type="ARBA" id="ARBA00023303"/>
    </source>
</evidence>
<dbReference type="PANTHER" id="PTHR13462">
    <property type="entry name" value="CALCIUM UNIPORTER PROTEIN, MITOCHONDRIAL"/>
    <property type="match status" value="1"/>
</dbReference>
<evidence type="ECO:0000256" key="3">
    <source>
        <dbReference type="ARBA" id="ARBA00022448"/>
    </source>
</evidence>
<evidence type="ECO:0000256" key="12">
    <source>
        <dbReference type="ARBA" id="ARBA00023136"/>
    </source>
</evidence>
<dbReference type="GO" id="GO:0015292">
    <property type="term" value="F:uniporter activity"/>
    <property type="evidence" value="ECO:0007669"/>
    <property type="project" value="UniProtKB-UniRule"/>
</dbReference>
<evidence type="ECO:0000256" key="2">
    <source>
        <dbReference type="ARBA" id="ARBA00005653"/>
    </source>
</evidence>
<feature type="coiled-coil region" evidence="16">
    <location>
        <begin position="164"/>
        <end position="191"/>
    </location>
</feature>
<evidence type="ECO:0000256" key="15">
    <source>
        <dbReference type="RuleBase" id="RU367035"/>
    </source>
</evidence>
<comment type="catalytic activity">
    <reaction evidence="14">
        <text>Ca(2+)(in) = Ca(2+)(out)</text>
        <dbReference type="Rhea" id="RHEA:29671"/>
        <dbReference type="ChEBI" id="CHEBI:29108"/>
    </reaction>
</comment>
<comment type="similarity">
    <text evidence="2 15">Belongs to the MCU (TC 1.A.77) family.</text>
</comment>
<dbReference type="GO" id="GO:0051560">
    <property type="term" value="P:mitochondrial calcium ion homeostasis"/>
    <property type="evidence" value="ECO:0007669"/>
    <property type="project" value="UniProtKB-UniRule"/>
</dbReference>
<keyword evidence="5 15" id="KW-0107">Calcium channel</keyword>
<comment type="subcellular location">
    <subcellularLocation>
        <location evidence="1 15">Mitochondrion inner membrane</location>
        <topology evidence="1 15">Multi-pass membrane protein</topology>
    </subcellularLocation>
</comment>
<dbReference type="GO" id="GO:0005262">
    <property type="term" value="F:calcium channel activity"/>
    <property type="evidence" value="ECO:0007669"/>
    <property type="project" value="UniProtKB-UniRule"/>
</dbReference>
<feature type="transmembrane region" description="Helical" evidence="15">
    <location>
        <begin position="237"/>
        <end position="255"/>
    </location>
</feature>
<sequence length="343" mass="39188">MFSCTVHLTSLMRSVINVATSSKLVQTILAKNNSTNTISKPTISYSDSALVLSLILPSRQETCRFHLSLQTTTVGQLIDEIQQEDAGIEHVQIFDKKGNLFSRSCGMNSLIQSPFTIQLNRQRTYLFDPIDKLQIKDTIVRQSTTDGSSIDDTVAILHYALNVMKIYNVKYAELKAEADTLTTQLEPLEKMKNKLANQCQRYTSRCIWYGLAAMSFQVGALAELTWKVYSWDIVEPISYFVAYGSVMSVYAFYLMTRSDFEYLTWSDRLFLRKFYRVARRHDFDISLYNDLKNRLFLVNTDLARLRAPLSLSLPVPPHPFICKVSGDEISPLDIYRTTTNAVQ</sequence>
<name>A0A816RB85_9BILA</name>
<keyword evidence="12 15" id="KW-0472">Membrane</keyword>
<keyword evidence="3 15" id="KW-0813">Transport</keyword>
<comment type="domain">
    <text evidence="15">The selectivity filter, in which calcium ions are arranged in single file, is composed of two acidic rings separated by one helical turn along the central axis of the channel pore.</text>
</comment>
<keyword evidence="7 15" id="KW-0999">Mitochondrion inner membrane</keyword>
<evidence type="ECO:0000256" key="8">
    <source>
        <dbReference type="ARBA" id="ARBA00022837"/>
    </source>
</evidence>
<dbReference type="GO" id="GO:1990246">
    <property type="term" value="C:uniplex complex"/>
    <property type="evidence" value="ECO:0007669"/>
    <property type="project" value="TreeGrafter"/>
</dbReference>
<organism evidence="19 20">
    <name type="scientific">Rotaria magnacalcarata</name>
    <dbReference type="NCBI Taxonomy" id="392030"/>
    <lineage>
        <taxon>Eukaryota</taxon>
        <taxon>Metazoa</taxon>
        <taxon>Spiralia</taxon>
        <taxon>Gnathifera</taxon>
        <taxon>Rotifera</taxon>
        <taxon>Eurotatoria</taxon>
        <taxon>Bdelloidea</taxon>
        <taxon>Philodinida</taxon>
        <taxon>Philodinidae</taxon>
        <taxon>Rotaria</taxon>
    </lineage>
</organism>
<reference evidence="19" key="1">
    <citation type="submission" date="2021-02" db="EMBL/GenBank/DDBJ databases">
        <authorList>
            <person name="Nowell W R."/>
        </authorList>
    </citation>
    <scope>NUCLEOTIDE SEQUENCE</scope>
</reference>
<evidence type="ECO:0000313" key="19">
    <source>
        <dbReference type="EMBL" id="CAF2071772.1"/>
    </source>
</evidence>
<evidence type="ECO:0000256" key="14">
    <source>
        <dbReference type="ARBA" id="ARBA00036634"/>
    </source>
</evidence>
<feature type="domain" description="Calcium uniporter protein C-terminal" evidence="17">
    <location>
        <begin position="84"/>
        <end position="291"/>
    </location>
</feature>
<dbReference type="AlphaFoldDB" id="A0A816RB85"/>
<keyword evidence="4 15" id="KW-0109">Calcium transport</keyword>
<evidence type="ECO:0000256" key="6">
    <source>
        <dbReference type="ARBA" id="ARBA00022692"/>
    </source>
</evidence>
<dbReference type="EMBL" id="CAJNRE010008260">
    <property type="protein sequence ID" value="CAF2071772.1"/>
    <property type="molecule type" value="Genomic_DNA"/>
</dbReference>
<evidence type="ECO:0000256" key="4">
    <source>
        <dbReference type="ARBA" id="ARBA00022568"/>
    </source>
</evidence>
<dbReference type="GO" id="GO:0036444">
    <property type="term" value="P:calcium import into the mitochondrion"/>
    <property type="evidence" value="ECO:0007669"/>
    <property type="project" value="TreeGrafter"/>
</dbReference>
<comment type="function">
    <text evidence="15">Mitochondrial inner membrane calcium uniporter that mediates calcium uptake into mitochondria. Mitochondrial calcium homeostasis plays key roles in cellular physiology and regulates cell bioenergetics, cytoplasmic calcium signals and activation of cell death pathways.</text>
</comment>
<evidence type="ECO:0000256" key="1">
    <source>
        <dbReference type="ARBA" id="ARBA00004448"/>
    </source>
</evidence>